<reference evidence="3" key="1">
    <citation type="journal article" date="2019" name="Int. J. Syst. Evol. Microbiol.">
        <title>The Global Catalogue of Microorganisms (GCM) 10K type strain sequencing project: providing services to taxonomists for standard genome sequencing and annotation.</title>
        <authorList>
            <consortium name="The Broad Institute Genomics Platform"/>
            <consortium name="The Broad Institute Genome Sequencing Center for Infectious Disease"/>
            <person name="Wu L."/>
            <person name="Ma J."/>
        </authorList>
    </citation>
    <scope>NUCLEOTIDE SEQUENCE [LARGE SCALE GENOMIC DNA]</scope>
    <source>
        <strain evidence="3">CGMCC 1.19062</strain>
    </source>
</reference>
<feature type="transmembrane region" description="Helical" evidence="1">
    <location>
        <begin position="83"/>
        <end position="104"/>
    </location>
</feature>
<dbReference type="InterPro" id="IPR018750">
    <property type="entry name" value="DUF2306_membrane"/>
</dbReference>
<evidence type="ECO:0000313" key="3">
    <source>
        <dbReference type="Proteomes" id="UP001597295"/>
    </source>
</evidence>
<feature type="transmembrane region" description="Helical" evidence="1">
    <location>
        <begin position="51"/>
        <end position="71"/>
    </location>
</feature>
<evidence type="ECO:0000313" key="2">
    <source>
        <dbReference type="EMBL" id="MFD2262925.1"/>
    </source>
</evidence>
<organism evidence="2 3">
    <name type="scientific">Lacibacterium aquatile</name>
    <dbReference type="NCBI Taxonomy" id="1168082"/>
    <lineage>
        <taxon>Bacteria</taxon>
        <taxon>Pseudomonadati</taxon>
        <taxon>Pseudomonadota</taxon>
        <taxon>Alphaproteobacteria</taxon>
        <taxon>Rhodospirillales</taxon>
        <taxon>Rhodospirillaceae</taxon>
    </lineage>
</organism>
<feature type="transmembrane region" description="Helical" evidence="1">
    <location>
        <begin position="110"/>
        <end position="128"/>
    </location>
</feature>
<protein>
    <submittedName>
        <fullName evidence="2">DUF2306 domain-containing protein</fullName>
    </submittedName>
</protein>
<keyword evidence="1" id="KW-0812">Transmembrane</keyword>
<evidence type="ECO:0000256" key="1">
    <source>
        <dbReference type="SAM" id="Phobius"/>
    </source>
</evidence>
<feature type="transmembrane region" description="Helical" evidence="1">
    <location>
        <begin position="177"/>
        <end position="196"/>
    </location>
</feature>
<accession>A0ABW5DQ91</accession>
<gene>
    <name evidence="2" type="ORF">ACFSM5_08505</name>
</gene>
<feature type="transmembrane region" description="Helical" evidence="1">
    <location>
        <begin position="149"/>
        <end position="171"/>
    </location>
</feature>
<sequence>MSSVNSAASRVLWWISLVLSVGIAIFSMRYVLWIGPIPDAIFDNAFRQPFLAIHAGAAAVALLVAPFQLLSRMRQQHPTWHRITGRVYVAGCLIGGATGFILALGASTGLPSTLGFGLLAIAWIYTTTQGWMSAVRRDIVSHRAWMIRSFALTCAAITLRVYLPIVELLFLPFVESYQAIAFLCWMPNLLVAEAYLRQRARAAPAM</sequence>
<proteinExistence type="predicted"/>
<keyword evidence="3" id="KW-1185">Reference proteome</keyword>
<name>A0ABW5DQ91_9PROT</name>
<dbReference type="Pfam" id="PF10067">
    <property type="entry name" value="DUF2306"/>
    <property type="match status" value="1"/>
</dbReference>
<dbReference type="RefSeq" id="WP_379875894.1">
    <property type="nucleotide sequence ID" value="NZ_JBHUIP010000006.1"/>
</dbReference>
<comment type="caution">
    <text evidence="2">The sequence shown here is derived from an EMBL/GenBank/DDBJ whole genome shotgun (WGS) entry which is preliminary data.</text>
</comment>
<keyword evidence="1" id="KW-0472">Membrane</keyword>
<dbReference type="EMBL" id="JBHUIP010000006">
    <property type="protein sequence ID" value="MFD2262925.1"/>
    <property type="molecule type" value="Genomic_DNA"/>
</dbReference>
<feature type="transmembrane region" description="Helical" evidence="1">
    <location>
        <begin position="12"/>
        <end position="31"/>
    </location>
</feature>
<keyword evidence="1" id="KW-1133">Transmembrane helix</keyword>
<dbReference type="Proteomes" id="UP001597295">
    <property type="component" value="Unassembled WGS sequence"/>
</dbReference>